<organism evidence="1 2">
    <name type="scientific">Seminavis robusta</name>
    <dbReference type="NCBI Taxonomy" id="568900"/>
    <lineage>
        <taxon>Eukaryota</taxon>
        <taxon>Sar</taxon>
        <taxon>Stramenopiles</taxon>
        <taxon>Ochrophyta</taxon>
        <taxon>Bacillariophyta</taxon>
        <taxon>Bacillariophyceae</taxon>
        <taxon>Bacillariophycidae</taxon>
        <taxon>Naviculales</taxon>
        <taxon>Naviculaceae</taxon>
        <taxon>Seminavis</taxon>
    </lineage>
</organism>
<gene>
    <name evidence="1" type="ORF">SEMRO_102_G052220.1</name>
</gene>
<sequence length="357" mass="39842">MIDDEVNDIIDMVGEEAIRIIVTHADVEADKAGFSVEDVKSSVSRLADVPRERIMVIGLDTSGAEIEEFVRSTLLSKPVEIKLDITEVVRLASGSKQSRRITKSIRDIYARIAAATVYCNEITQSGTNKNHENDIEIMDLQRATTEMVTKDRERVFKDAASLSIDEQTVCYAKAGAWLSLKLKNFVEASNTFLSWNVTDVSDPRNHYRACNHCGAVFVKVEGCDGATTCGAIPSTKSEDDKSKSGISFATLYSWIEDGKRWIVRGSRKERKRFLQCFDYTNSNNNATKPSTATLESGCGQSVAWSSMHPISPELVAALGKVEQVRPGKLQEHSSQKFEIEIQSQEEIHRQKLQRELK</sequence>
<dbReference type="AlphaFoldDB" id="A0A9N8DEB5"/>
<reference evidence="1" key="1">
    <citation type="submission" date="2020-06" db="EMBL/GenBank/DDBJ databases">
        <authorList>
            <consortium name="Plant Systems Biology data submission"/>
        </authorList>
    </citation>
    <scope>NUCLEOTIDE SEQUENCE</scope>
    <source>
        <strain evidence="1">D6</strain>
    </source>
</reference>
<protein>
    <submittedName>
        <fullName evidence="1">Uncharacterized protein</fullName>
    </submittedName>
</protein>
<evidence type="ECO:0000313" key="2">
    <source>
        <dbReference type="Proteomes" id="UP001153069"/>
    </source>
</evidence>
<comment type="caution">
    <text evidence="1">The sequence shown here is derived from an EMBL/GenBank/DDBJ whole genome shotgun (WGS) entry which is preliminary data.</text>
</comment>
<keyword evidence="2" id="KW-1185">Reference proteome</keyword>
<evidence type="ECO:0000313" key="1">
    <source>
        <dbReference type="EMBL" id="CAB9501217.1"/>
    </source>
</evidence>
<dbReference type="EMBL" id="CAICTM010000101">
    <property type="protein sequence ID" value="CAB9501217.1"/>
    <property type="molecule type" value="Genomic_DNA"/>
</dbReference>
<dbReference type="Proteomes" id="UP001153069">
    <property type="component" value="Unassembled WGS sequence"/>
</dbReference>
<name>A0A9N8DEB5_9STRA</name>
<proteinExistence type="predicted"/>
<dbReference type="OrthoDB" id="8954335at2759"/>
<accession>A0A9N8DEB5</accession>